<organism evidence="1 2">
    <name type="scientific">Paramuricea clavata</name>
    <name type="common">Red gorgonian</name>
    <name type="synonym">Violescent sea-whip</name>
    <dbReference type="NCBI Taxonomy" id="317549"/>
    <lineage>
        <taxon>Eukaryota</taxon>
        <taxon>Metazoa</taxon>
        <taxon>Cnidaria</taxon>
        <taxon>Anthozoa</taxon>
        <taxon>Octocorallia</taxon>
        <taxon>Malacalcyonacea</taxon>
        <taxon>Plexauridae</taxon>
        <taxon>Paramuricea</taxon>
    </lineage>
</organism>
<dbReference type="AlphaFoldDB" id="A0A6S7G425"/>
<dbReference type="Pfam" id="PF06809">
    <property type="entry name" value="NPDC1"/>
    <property type="match status" value="1"/>
</dbReference>
<evidence type="ECO:0000313" key="2">
    <source>
        <dbReference type="Proteomes" id="UP001152795"/>
    </source>
</evidence>
<dbReference type="EMBL" id="CACRXK020000685">
    <property type="protein sequence ID" value="CAB3984007.1"/>
    <property type="molecule type" value="Genomic_DNA"/>
</dbReference>
<proteinExistence type="predicted"/>
<reference evidence="1" key="1">
    <citation type="submission" date="2020-04" db="EMBL/GenBank/DDBJ databases">
        <authorList>
            <person name="Alioto T."/>
            <person name="Alioto T."/>
            <person name="Gomez Garrido J."/>
        </authorList>
    </citation>
    <scope>NUCLEOTIDE SEQUENCE</scope>
    <source>
        <strain evidence="1">A484AB</strain>
    </source>
</reference>
<evidence type="ECO:0000313" key="1">
    <source>
        <dbReference type="EMBL" id="CAB3984007.1"/>
    </source>
</evidence>
<dbReference type="OrthoDB" id="5986528at2759"/>
<name>A0A6S7G425_PARCT</name>
<accession>A0A6S7G425</accession>
<gene>
    <name evidence="1" type="ORF">PACLA_8A058073</name>
</gene>
<dbReference type="Proteomes" id="UP001152795">
    <property type="component" value="Unassembled WGS sequence"/>
</dbReference>
<dbReference type="GO" id="GO:0016020">
    <property type="term" value="C:membrane"/>
    <property type="evidence" value="ECO:0007669"/>
    <property type="project" value="InterPro"/>
</dbReference>
<comment type="caution">
    <text evidence="1">The sequence shown here is derived from an EMBL/GenBank/DDBJ whole genome shotgun (WGS) entry which is preliminary data.</text>
</comment>
<keyword evidence="2" id="KW-1185">Reference proteome</keyword>
<sequence>MPAHRVRIDHEVLTSDIKFGLGMPFGGMTLAGTQNWFELLKAANVYSVRRKAQPGYNKINIKRRPISRASTFEEDHLTETKTIEKKTSEQTKVGSLTKPLAPIKPRIPVINIIKASNESIPDLCVSDSSDEESDCDEGDDLVYECPGLAASAEDMTVENPLFQEKHFQSSYRTPELAKKYWKDVFVESV</sequence>
<protein>
    <submittedName>
        <fullName evidence="1">Neural proliferation differentiation and control 1, partial</fullName>
    </submittedName>
</protein>
<dbReference type="InterPro" id="IPR009635">
    <property type="entry name" value="NPDC1"/>
</dbReference>